<keyword evidence="3" id="KW-0210">Decarboxylase</keyword>
<evidence type="ECO:0000256" key="4">
    <source>
        <dbReference type="ARBA" id="ARBA00022898"/>
    </source>
</evidence>
<organism evidence="7 8">
    <name type="scientific">Aliisedimentitalea scapharcae</name>
    <dbReference type="NCBI Taxonomy" id="1524259"/>
    <lineage>
        <taxon>Bacteria</taxon>
        <taxon>Pseudomonadati</taxon>
        <taxon>Pseudomonadota</taxon>
        <taxon>Alphaproteobacteria</taxon>
        <taxon>Rhodobacterales</taxon>
        <taxon>Roseobacteraceae</taxon>
        <taxon>Aliisedimentitalea</taxon>
    </lineage>
</organism>
<protein>
    <submittedName>
        <fullName evidence="7">Pyridoxal-dependent decarboxylase</fullName>
    </submittedName>
</protein>
<evidence type="ECO:0000256" key="1">
    <source>
        <dbReference type="ARBA" id="ARBA00001933"/>
    </source>
</evidence>
<dbReference type="InterPro" id="IPR002129">
    <property type="entry name" value="PyrdxlP-dep_de-COase"/>
</dbReference>
<accession>A0ABZ2XU17</accession>
<dbReference type="RefSeq" id="WP_406647181.1">
    <property type="nucleotide sequence ID" value="NZ_CP123584.1"/>
</dbReference>
<dbReference type="InterPro" id="IPR015422">
    <property type="entry name" value="PyrdxlP-dep_Trfase_small"/>
</dbReference>
<dbReference type="Gene3D" id="3.40.640.10">
    <property type="entry name" value="Type I PLP-dependent aspartate aminotransferase-like (Major domain)"/>
    <property type="match status" value="1"/>
</dbReference>
<dbReference type="InterPro" id="IPR015424">
    <property type="entry name" value="PyrdxlP-dep_Trfase"/>
</dbReference>
<name>A0ABZ2XU17_9RHOB</name>
<dbReference type="Gene3D" id="3.90.1150.10">
    <property type="entry name" value="Aspartate Aminotransferase, domain 1"/>
    <property type="match status" value="1"/>
</dbReference>
<comment type="cofactor">
    <cofactor evidence="1 6">
        <name>pyridoxal 5'-phosphate</name>
        <dbReference type="ChEBI" id="CHEBI:597326"/>
    </cofactor>
</comment>
<evidence type="ECO:0000256" key="5">
    <source>
        <dbReference type="ARBA" id="ARBA00023239"/>
    </source>
</evidence>
<dbReference type="SUPFAM" id="SSF53383">
    <property type="entry name" value="PLP-dependent transferases"/>
    <property type="match status" value="1"/>
</dbReference>
<dbReference type="PRINTS" id="PR00800">
    <property type="entry name" value="YHDCRBOXLASE"/>
</dbReference>
<reference evidence="7 8" key="1">
    <citation type="submission" date="2023-04" db="EMBL/GenBank/DDBJ databases">
        <title>Complete genome sequence of Alisedimentitalea scapharcae.</title>
        <authorList>
            <person name="Rong J.-C."/>
            <person name="Yi M.-L."/>
            <person name="Zhao Q."/>
        </authorList>
    </citation>
    <scope>NUCLEOTIDE SEQUENCE [LARGE SCALE GENOMIC DNA]</scope>
    <source>
        <strain evidence="7 8">KCTC 42119</strain>
    </source>
</reference>
<sequence length="494" mass="54471">MTDCPEESLDPADWTETQETARRMVEDAFAHIGTLRDRPVWQQMPQSVRDHFETNVPMDPMPVGAVYEEFQSHVLPYAMGNTHPRFWGWYMGSGNMTGAMADFLAAIDGSNLGGGNTAAAQVDRQVVNWLKQMVEFPASASGTLTSGGSVANMVCLTVARNKMAGVDVREEGITALPKPLRFYTSDQVHSASQKALETLGLGRRALHIVPSDANLKLDIAALKKAIEDDRAAGYLPTCVIATAGTTNTGAIDEMPTIADLCERENMWFHVDGCIGALIKIAPENRSLVDGIERADSMALDPHKWLHTPFEAGCALVRDAALHFHTFELHGEYLEEKPRGVAAAEFLGDYGFELSRGFKALKIWMSIKEQGVAKFGRLIDQNIAQGSYLTQLIQENALLELVAPTSINIVCFRYRGSSLAETELKELNTEIMLRLQETGVAVPSDTTVGDRHCLRVAINNHRTKKQDLDLLVREVTRLGQDLERARHNSLASHRS</sequence>
<keyword evidence="8" id="KW-1185">Reference proteome</keyword>
<keyword evidence="5 6" id="KW-0456">Lyase</keyword>
<dbReference type="InterPro" id="IPR015421">
    <property type="entry name" value="PyrdxlP-dep_Trfase_major"/>
</dbReference>
<evidence type="ECO:0000256" key="6">
    <source>
        <dbReference type="RuleBase" id="RU000382"/>
    </source>
</evidence>
<dbReference type="PANTHER" id="PTHR11999:SF70">
    <property type="entry name" value="MIP05841P"/>
    <property type="match status" value="1"/>
</dbReference>
<dbReference type="InterPro" id="IPR010977">
    <property type="entry name" value="Aromatic_deC"/>
</dbReference>
<gene>
    <name evidence="7" type="ORF">QEZ52_01075</name>
</gene>
<evidence type="ECO:0000256" key="2">
    <source>
        <dbReference type="ARBA" id="ARBA00009533"/>
    </source>
</evidence>
<dbReference type="Proteomes" id="UP001623232">
    <property type="component" value="Chromosome"/>
</dbReference>
<dbReference type="Pfam" id="PF00282">
    <property type="entry name" value="Pyridoxal_deC"/>
    <property type="match status" value="1"/>
</dbReference>
<keyword evidence="4 6" id="KW-0663">Pyridoxal phosphate</keyword>
<comment type="similarity">
    <text evidence="2 6">Belongs to the group II decarboxylase family.</text>
</comment>
<proteinExistence type="inferred from homology"/>
<dbReference type="Gene3D" id="1.20.1340.10">
    <property type="entry name" value="dopa decarboxylase, N-terminal domain"/>
    <property type="match status" value="1"/>
</dbReference>
<dbReference type="EMBL" id="CP123584">
    <property type="protein sequence ID" value="WZK89173.1"/>
    <property type="molecule type" value="Genomic_DNA"/>
</dbReference>
<evidence type="ECO:0000313" key="7">
    <source>
        <dbReference type="EMBL" id="WZK89173.1"/>
    </source>
</evidence>
<evidence type="ECO:0000256" key="3">
    <source>
        <dbReference type="ARBA" id="ARBA00022793"/>
    </source>
</evidence>
<dbReference type="PANTHER" id="PTHR11999">
    <property type="entry name" value="GROUP II PYRIDOXAL-5-PHOSPHATE DECARBOXYLASE"/>
    <property type="match status" value="1"/>
</dbReference>
<evidence type="ECO:0000313" key="8">
    <source>
        <dbReference type="Proteomes" id="UP001623232"/>
    </source>
</evidence>